<evidence type="ECO:0000256" key="2">
    <source>
        <dbReference type="ARBA" id="ARBA00022475"/>
    </source>
</evidence>
<accession>A0A6I2GZC3</accession>
<evidence type="ECO:0000256" key="4">
    <source>
        <dbReference type="ARBA" id="ARBA00022692"/>
    </source>
</evidence>
<evidence type="ECO:0000256" key="5">
    <source>
        <dbReference type="ARBA" id="ARBA00022989"/>
    </source>
</evidence>
<proteinExistence type="inferred from homology"/>
<protein>
    <submittedName>
        <fullName evidence="10">Threonine/serine exporter</fullName>
    </submittedName>
</protein>
<evidence type="ECO:0000256" key="8">
    <source>
        <dbReference type="SAM" id="Phobius"/>
    </source>
</evidence>
<dbReference type="InterPro" id="IPR050539">
    <property type="entry name" value="ThrE_Dicarb/AminoAcid_Exp"/>
</dbReference>
<keyword evidence="3" id="KW-0997">Cell inner membrane</keyword>
<dbReference type="PANTHER" id="PTHR34390:SF1">
    <property type="entry name" value="SUCCINATE TRANSPORTER SUBUNIT YJJB-RELATED"/>
    <property type="match status" value="1"/>
</dbReference>
<evidence type="ECO:0000259" key="9">
    <source>
        <dbReference type="Pfam" id="PF12821"/>
    </source>
</evidence>
<feature type="domain" description="Threonine/Serine exporter ThrE" evidence="9">
    <location>
        <begin position="6"/>
        <end position="132"/>
    </location>
</feature>
<gene>
    <name evidence="10" type="ORF">GIY09_07880</name>
</gene>
<name>A0A6I2GZC3_9LACT</name>
<organism evidence="10 11">
    <name type="scientific">Fundicoccus ignavus</name>
    <dbReference type="NCBI Taxonomy" id="2664442"/>
    <lineage>
        <taxon>Bacteria</taxon>
        <taxon>Bacillati</taxon>
        <taxon>Bacillota</taxon>
        <taxon>Bacilli</taxon>
        <taxon>Lactobacillales</taxon>
        <taxon>Aerococcaceae</taxon>
        <taxon>Fundicoccus</taxon>
    </lineage>
</organism>
<keyword evidence="2" id="KW-1003">Cell membrane</keyword>
<evidence type="ECO:0000256" key="3">
    <source>
        <dbReference type="ARBA" id="ARBA00022519"/>
    </source>
</evidence>
<evidence type="ECO:0000256" key="6">
    <source>
        <dbReference type="ARBA" id="ARBA00023136"/>
    </source>
</evidence>
<keyword evidence="6 8" id="KW-0472">Membrane</keyword>
<comment type="similarity">
    <text evidence="7">Belongs to the ThrE exporter (TC 2.A.79) family.</text>
</comment>
<feature type="transmembrane region" description="Helical" evidence="8">
    <location>
        <begin position="39"/>
        <end position="66"/>
    </location>
</feature>
<keyword evidence="4 8" id="KW-0812">Transmembrane</keyword>
<dbReference type="GO" id="GO:0015744">
    <property type="term" value="P:succinate transport"/>
    <property type="evidence" value="ECO:0007669"/>
    <property type="project" value="TreeGrafter"/>
</dbReference>
<dbReference type="AlphaFoldDB" id="A0A6I2GZC3"/>
<evidence type="ECO:0000313" key="10">
    <source>
        <dbReference type="EMBL" id="MRI85783.1"/>
    </source>
</evidence>
<reference evidence="10 11" key="1">
    <citation type="submission" date="2019-11" db="EMBL/GenBank/DDBJ databases">
        <title>Characterisation of Fundicoccus ignavus gen. nov. sp. nov., a novel genus of the family Aerococcaceae isolated from bulk tank milk.</title>
        <authorList>
            <person name="Siebert A."/>
            <person name="Huptas C."/>
            <person name="Wenning M."/>
            <person name="Scherer S."/>
            <person name="Doll E.V."/>
        </authorList>
    </citation>
    <scope>NUCLEOTIDE SEQUENCE [LARGE SCALE GENOMIC DNA]</scope>
    <source>
        <strain evidence="10 11">WS4759</strain>
    </source>
</reference>
<dbReference type="GO" id="GO:0005886">
    <property type="term" value="C:plasma membrane"/>
    <property type="evidence" value="ECO:0007669"/>
    <property type="project" value="UniProtKB-SubCell"/>
</dbReference>
<dbReference type="Proteomes" id="UP000430975">
    <property type="component" value="Unassembled WGS sequence"/>
</dbReference>
<evidence type="ECO:0000313" key="11">
    <source>
        <dbReference type="Proteomes" id="UP000430975"/>
    </source>
</evidence>
<feature type="transmembrane region" description="Helical" evidence="8">
    <location>
        <begin position="78"/>
        <end position="102"/>
    </location>
</feature>
<dbReference type="Pfam" id="PF12821">
    <property type="entry name" value="ThrE_2"/>
    <property type="match status" value="1"/>
</dbReference>
<evidence type="ECO:0000256" key="1">
    <source>
        <dbReference type="ARBA" id="ARBA00004651"/>
    </source>
</evidence>
<comment type="caution">
    <text evidence="10">The sequence shown here is derived from an EMBL/GenBank/DDBJ whole genome shotgun (WGS) entry which is preliminary data.</text>
</comment>
<dbReference type="RefSeq" id="WP_153863657.1">
    <property type="nucleotide sequence ID" value="NZ_WJQS01000006.1"/>
</dbReference>
<feature type="transmembrane region" description="Helical" evidence="8">
    <location>
        <begin position="108"/>
        <end position="130"/>
    </location>
</feature>
<evidence type="ECO:0000256" key="7">
    <source>
        <dbReference type="ARBA" id="ARBA00034125"/>
    </source>
</evidence>
<sequence>MGFVIQVIGAYIATITAAITVEAPKSLIMKTGIPGAAGYIVYLLAIDSMDASLATFFASILIVIMGQASARYYKAPVTIFYIPAFFPLVPGSAMYHTAFHFINGDSQLAALSFVQAMLIAGAIALAIFLVDSSLEIYKFLMNKREQI</sequence>
<dbReference type="InterPro" id="IPR024528">
    <property type="entry name" value="ThrE_2"/>
</dbReference>
<keyword evidence="5 8" id="KW-1133">Transmembrane helix</keyword>
<dbReference type="EMBL" id="WJQS01000006">
    <property type="protein sequence ID" value="MRI85783.1"/>
    <property type="molecule type" value="Genomic_DNA"/>
</dbReference>
<dbReference type="PANTHER" id="PTHR34390">
    <property type="entry name" value="UPF0442 PROTEIN YJJB-RELATED"/>
    <property type="match status" value="1"/>
</dbReference>
<comment type="subcellular location">
    <subcellularLocation>
        <location evidence="1">Cell membrane</location>
        <topology evidence="1">Multi-pass membrane protein</topology>
    </subcellularLocation>
</comment>
<keyword evidence="11" id="KW-1185">Reference proteome</keyword>